<evidence type="ECO:0000256" key="9">
    <source>
        <dbReference type="HAMAP-Rule" id="MF_00082"/>
    </source>
</evidence>
<evidence type="ECO:0000256" key="2">
    <source>
        <dbReference type="ARBA" id="ARBA00022571"/>
    </source>
</evidence>
<feature type="binding site" evidence="9">
    <location>
        <begin position="42"/>
        <end position="43"/>
    </location>
    <ligand>
        <name>substrate</name>
    </ligand>
</feature>
<evidence type="ECO:0000256" key="4">
    <source>
        <dbReference type="ARBA" id="ARBA00022679"/>
    </source>
</evidence>
<keyword evidence="7 9" id="KW-0067">ATP-binding</keyword>
<comment type="similarity">
    <text evidence="9">Belongs to the acetylglutamate kinase family. ArgB subfamily.</text>
</comment>
<keyword evidence="12" id="KW-1185">Reference proteome</keyword>
<dbReference type="NCBIfam" id="TIGR00761">
    <property type="entry name" value="argB"/>
    <property type="match status" value="1"/>
</dbReference>
<dbReference type="Proteomes" id="UP000244925">
    <property type="component" value="Unassembled WGS sequence"/>
</dbReference>
<dbReference type="UniPathway" id="UPA00068">
    <property type="reaction ID" value="UER00107"/>
</dbReference>
<dbReference type="InterPro" id="IPR037528">
    <property type="entry name" value="ArgB"/>
</dbReference>
<comment type="caution">
    <text evidence="11">The sequence shown here is derived from an EMBL/GenBank/DDBJ whole genome shotgun (WGS) entry which is preliminary data.</text>
</comment>
<name>A0A2V1IXJ5_9BACT</name>
<evidence type="ECO:0000256" key="3">
    <source>
        <dbReference type="ARBA" id="ARBA00022605"/>
    </source>
</evidence>
<dbReference type="InterPro" id="IPR036393">
    <property type="entry name" value="AceGlu_kinase-like_sf"/>
</dbReference>
<protein>
    <recommendedName>
        <fullName evidence="9">Acetylglutamate kinase</fullName>
        <ecNumber evidence="9">2.7.2.8</ecNumber>
    </recommendedName>
    <alternativeName>
        <fullName evidence="9">N-acetyl-L-glutamate 5-phosphotransferase</fullName>
    </alternativeName>
    <alternativeName>
        <fullName evidence="9">NAG kinase</fullName>
        <shortName evidence="9">NAGK</shortName>
    </alternativeName>
</protein>
<evidence type="ECO:0000313" key="11">
    <source>
        <dbReference type="EMBL" id="PWB07633.1"/>
    </source>
</evidence>
<dbReference type="PANTHER" id="PTHR23342">
    <property type="entry name" value="N-ACETYLGLUTAMATE SYNTHASE"/>
    <property type="match status" value="1"/>
</dbReference>
<evidence type="ECO:0000256" key="6">
    <source>
        <dbReference type="ARBA" id="ARBA00022777"/>
    </source>
</evidence>
<dbReference type="GO" id="GO:0003991">
    <property type="term" value="F:acetylglutamate kinase activity"/>
    <property type="evidence" value="ECO:0007669"/>
    <property type="project" value="UniProtKB-UniRule"/>
</dbReference>
<keyword evidence="5 9" id="KW-0547">Nucleotide-binding</keyword>
<dbReference type="GO" id="GO:0005737">
    <property type="term" value="C:cytoplasm"/>
    <property type="evidence" value="ECO:0007669"/>
    <property type="project" value="UniProtKB-SubCell"/>
</dbReference>
<evidence type="ECO:0000256" key="5">
    <source>
        <dbReference type="ARBA" id="ARBA00022741"/>
    </source>
</evidence>
<dbReference type="CDD" id="cd04238">
    <property type="entry name" value="AAK_NAGK-like"/>
    <property type="match status" value="1"/>
</dbReference>
<feature type="domain" description="Aspartate/glutamate/uridylate kinase" evidence="10">
    <location>
        <begin position="6"/>
        <end position="246"/>
    </location>
</feature>
<evidence type="ECO:0000259" key="10">
    <source>
        <dbReference type="Pfam" id="PF00696"/>
    </source>
</evidence>
<sequence length="261" mass="27501">MTLKNITIVKIGGNVVDDPEALRRFAAGFAQMPGRRILVHGGGKEATRMSQALGLTTTMIDGRRVTDASTLDIVTMVYSGLVNKRIVALLQSLDCNAAGLCGADAGLVKATRRPPRDGVDFGFVGDLDPNGVDILTLSWLLESGITPVFSAIMSDGKGQLLNCNADSVASCLAKACARVAETHLVYCFEMPGVMRDIDDPKSVISSITPESYARLRAEGVVSKGMIPKIDGSIAAVEAGVRTVTIKHASDLLKPSGTIITL</sequence>
<dbReference type="Gene3D" id="3.40.1160.10">
    <property type="entry name" value="Acetylglutamate kinase-like"/>
    <property type="match status" value="1"/>
</dbReference>
<evidence type="ECO:0000313" key="12">
    <source>
        <dbReference type="Proteomes" id="UP000244925"/>
    </source>
</evidence>
<dbReference type="Pfam" id="PF00696">
    <property type="entry name" value="AA_kinase"/>
    <property type="match status" value="1"/>
</dbReference>
<organism evidence="11 12">
    <name type="scientific">Paramuribaculum intestinale</name>
    <dbReference type="NCBI Taxonomy" id="2094151"/>
    <lineage>
        <taxon>Bacteria</taxon>
        <taxon>Pseudomonadati</taxon>
        <taxon>Bacteroidota</taxon>
        <taxon>Bacteroidia</taxon>
        <taxon>Bacteroidales</taxon>
        <taxon>Muribaculaceae</taxon>
        <taxon>Paramuribaculum</taxon>
    </lineage>
</organism>
<feature type="binding site" evidence="9">
    <location>
        <position position="162"/>
    </location>
    <ligand>
        <name>substrate</name>
    </ligand>
</feature>
<dbReference type="RefSeq" id="WP_107036008.1">
    <property type="nucleotide sequence ID" value="NZ_CAOLHR010000008.1"/>
</dbReference>
<comment type="pathway">
    <text evidence="1 9">Amino-acid biosynthesis; L-arginine biosynthesis; N(2)-acetyl-L-ornithine from L-glutamate: step 2/4.</text>
</comment>
<comment type="catalytic activity">
    <reaction evidence="8 9">
        <text>N-acetyl-L-glutamate + ATP = N-acetyl-L-glutamyl 5-phosphate + ADP</text>
        <dbReference type="Rhea" id="RHEA:14629"/>
        <dbReference type="ChEBI" id="CHEBI:30616"/>
        <dbReference type="ChEBI" id="CHEBI:44337"/>
        <dbReference type="ChEBI" id="CHEBI:57936"/>
        <dbReference type="ChEBI" id="CHEBI:456216"/>
        <dbReference type="EC" id="2.7.2.8"/>
    </reaction>
</comment>
<evidence type="ECO:0000256" key="1">
    <source>
        <dbReference type="ARBA" id="ARBA00004828"/>
    </source>
</evidence>
<keyword evidence="9" id="KW-0963">Cytoplasm</keyword>
<dbReference type="EC" id="2.7.2.8" evidence="9"/>
<keyword evidence="2 9" id="KW-0055">Arginine biosynthesis</keyword>
<dbReference type="PIRSF" id="PIRSF000728">
    <property type="entry name" value="NAGK"/>
    <property type="match status" value="1"/>
</dbReference>
<dbReference type="InterPro" id="IPR004662">
    <property type="entry name" value="AcgluKinase_fam"/>
</dbReference>
<dbReference type="AlphaFoldDB" id="A0A2V1IXJ5"/>
<dbReference type="GeneID" id="93425784"/>
<dbReference type="GO" id="GO:0042450">
    <property type="term" value="P:L-arginine biosynthetic process via ornithine"/>
    <property type="evidence" value="ECO:0007669"/>
    <property type="project" value="UniProtKB-UniRule"/>
</dbReference>
<feature type="binding site" evidence="9">
    <location>
        <position position="64"/>
    </location>
    <ligand>
        <name>substrate</name>
    </ligand>
</feature>
<gene>
    <name evidence="9 11" type="primary">argB</name>
    <name evidence="11" type="ORF">C5O25_06900</name>
</gene>
<comment type="function">
    <text evidence="9">Catalyzes the ATP-dependent phosphorylation of N-acetyl-L-glutamate.</text>
</comment>
<evidence type="ECO:0000256" key="7">
    <source>
        <dbReference type="ARBA" id="ARBA00022840"/>
    </source>
</evidence>
<dbReference type="GO" id="GO:0005524">
    <property type="term" value="F:ATP binding"/>
    <property type="evidence" value="ECO:0007669"/>
    <property type="project" value="UniProtKB-UniRule"/>
</dbReference>
<proteinExistence type="inferred from homology"/>
<accession>A0A2V1IXJ5</accession>
<keyword evidence="6 9" id="KW-0418">Kinase</keyword>
<dbReference type="HAMAP" id="MF_00082">
    <property type="entry name" value="ArgB"/>
    <property type="match status" value="1"/>
</dbReference>
<comment type="subcellular location">
    <subcellularLocation>
        <location evidence="9">Cytoplasm</location>
    </subcellularLocation>
</comment>
<feature type="site" description="Transition state stabilizer" evidence="9">
    <location>
        <position position="228"/>
    </location>
</feature>
<keyword evidence="4 9" id="KW-0808">Transferase</keyword>
<dbReference type="EMBL" id="PUBV01000011">
    <property type="protein sequence ID" value="PWB07633.1"/>
    <property type="molecule type" value="Genomic_DNA"/>
</dbReference>
<reference evidence="12" key="1">
    <citation type="submission" date="2018-02" db="EMBL/GenBank/DDBJ databases">
        <authorList>
            <person name="Clavel T."/>
            <person name="Strowig T."/>
        </authorList>
    </citation>
    <scope>NUCLEOTIDE SEQUENCE [LARGE SCALE GENOMIC DNA]</scope>
    <source>
        <strain evidence="12">DSM 100764</strain>
    </source>
</reference>
<dbReference type="InterPro" id="IPR001048">
    <property type="entry name" value="Asp/Glu/Uridylate_kinase"/>
</dbReference>
<feature type="site" description="Transition state stabilizer" evidence="9">
    <location>
        <position position="10"/>
    </location>
</feature>
<dbReference type="PANTHER" id="PTHR23342:SF0">
    <property type="entry name" value="N-ACETYLGLUTAMATE SYNTHASE, MITOCHONDRIAL"/>
    <property type="match status" value="1"/>
</dbReference>
<dbReference type="SUPFAM" id="SSF53633">
    <property type="entry name" value="Carbamate kinase-like"/>
    <property type="match status" value="1"/>
</dbReference>
<keyword evidence="3 9" id="KW-0028">Amino-acid biosynthesis</keyword>
<evidence type="ECO:0000256" key="8">
    <source>
        <dbReference type="ARBA" id="ARBA00048141"/>
    </source>
</evidence>